<dbReference type="Proteomes" id="UP000604046">
    <property type="component" value="Unassembled WGS sequence"/>
</dbReference>
<dbReference type="Pfam" id="PF12854">
    <property type="entry name" value="PPR_1"/>
    <property type="match status" value="1"/>
</dbReference>
<dbReference type="InterPro" id="IPR011990">
    <property type="entry name" value="TPR-like_helical_dom_sf"/>
</dbReference>
<evidence type="ECO:0008006" key="5">
    <source>
        <dbReference type="Google" id="ProtNLM"/>
    </source>
</evidence>
<evidence type="ECO:0000256" key="1">
    <source>
        <dbReference type="ARBA" id="ARBA00022737"/>
    </source>
</evidence>
<gene>
    <name evidence="3" type="ORF">SNAT2548_LOCUS22253</name>
</gene>
<organism evidence="3 4">
    <name type="scientific">Symbiodinium natans</name>
    <dbReference type="NCBI Taxonomy" id="878477"/>
    <lineage>
        <taxon>Eukaryota</taxon>
        <taxon>Sar</taxon>
        <taxon>Alveolata</taxon>
        <taxon>Dinophyceae</taxon>
        <taxon>Suessiales</taxon>
        <taxon>Symbiodiniaceae</taxon>
        <taxon>Symbiodinium</taxon>
    </lineage>
</organism>
<feature type="repeat" description="PPR" evidence="2">
    <location>
        <begin position="141"/>
        <end position="175"/>
    </location>
</feature>
<keyword evidence="1" id="KW-0677">Repeat</keyword>
<reference evidence="3" key="1">
    <citation type="submission" date="2021-02" db="EMBL/GenBank/DDBJ databases">
        <authorList>
            <person name="Dougan E. K."/>
            <person name="Rhodes N."/>
            <person name="Thang M."/>
            <person name="Chan C."/>
        </authorList>
    </citation>
    <scope>NUCLEOTIDE SEQUENCE</scope>
</reference>
<sequence>MQKQAHSHRSENEREIADRGRALFEQLAGDKLKPDFATYSAMIRGLCNIGKVEEALTFVDRMRCDRMCLDAMLFDALLEACVHQHYFKGAEQLLAQMRELGVQPSNSTLAACIRLYSSRGELQRAVSTFEGMLREYHLQPNAYVYGALIAACVRCGKPDLALSTYEGMSAMGCLPSARAYELLIQCCIQLGLTAQAVDLLDAALGLRTAGIAARPVTRTRAFIDPKVVEDLLLLLARRKQVSSLGAPLLKRLEEADFDIPERVAGLAAAAMGQKEAPALGSEASTPRRLVRCERRRDFDQWRNFAGV</sequence>
<feature type="repeat" description="PPR" evidence="2">
    <location>
        <begin position="70"/>
        <end position="104"/>
    </location>
</feature>
<proteinExistence type="predicted"/>
<evidence type="ECO:0000313" key="4">
    <source>
        <dbReference type="Proteomes" id="UP000604046"/>
    </source>
</evidence>
<dbReference type="PROSITE" id="PS51375">
    <property type="entry name" value="PPR"/>
    <property type="match status" value="3"/>
</dbReference>
<evidence type="ECO:0000256" key="2">
    <source>
        <dbReference type="PROSITE-ProRule" id="PRU00708"/>
    </source>
</evidence>
<dbReference type="InterPro" id="IPR002885">
    <property type="entry name" value="PPR_rpt"/>
</dbReference>
<feature type="repeat" description="PPR" evidence="2">
    <location>
        <begin position="35"/>
        <end position="69"/>
    </location>
</feature>
<keyword evidence="4" id="KW-1185">Reference proteome</keyword>
<dbReference type="PANTHER" id="PTHR47447:SF28">
    <property type="entry name" value="PENTACOTRIPEPTIDE-REPEAT REGION OF PRORP DOMAIN-CONTAINING PROTEIN"/>
    <property type="match status" value="1"/>
</dbReference>
<dbReference type="EMBL" id="CAJNDS010002281">
    <property type="protein sequence ID" value="CAE7409210.1"/>
    <property type="molecule type" value="Genomic_DNA"/>
</dbReference>
<evidence type="ECO:0000313" key="3">
    <source>
        <dbReference type="EMBL" id="CAE7409210.1"/>
    </source>
</evidence>
<accession>A0A812QY07</accession>
<dbReference type="PANTHER" id="PTHR47447">
    <property type="entry name" value="OS03G0856100 PROTEIN"/>
    <property type="match status" value="1"/>
</dbReference>
<protein>
    <recommendedName>
        <fullName evidence="5">Pentacotripeptide-repeat region of PRORP domain-containing protein</fullName>
    </recommendedName>
</protein>
<dbReference type="Gene3D" id="1.25.40.10">
    <property type="entry name" value="Tetratricopeptide repeat domain"/>
    <property type="match status" value="2"/>
</dbReference>
<name>A0A812QY07_9DINO</name>
<dbReference type="Pfam" id="PF13041">
    <property type="entry name" value="PPR_2"/>
    <property type="match status" value="1"/>
</dbReference>
<dbReference type="OrthoDB" id="185373at2759"/>
<comment type="caution">
    <text evidence="3">The sequence shown here is derived from an EMBL/GenBank/DDBJ whole genome shotgun (WGS) entry which is preliminary data.</text>
</comment>
<dbReference type="AlphaFoldDB" id="A0A812QY07"/>
<dbReference type="NCBIfam" id="TIGR00756">
    <property type="entry name" value="PPR"/>
    <property type="match status" value="3"/>
</dbReference>
<dbReference type="Pfam" id="PF13812">
    <property type="entry name" value="PPR_3"/>
    <property type="match status" value="1"/>
</dbReference>